<reference evidence="1 2" key="1">
    <citation type="journal article" date="2013" name="Genome Announc.">
        <title>Complete Genome of a Methanosarcina mazei Strain Isolated from Sediment Samples from an Amazonian Flooded Area.</title>
        <authorList>
            <person name="Assis das Gracas D."/>
            <person name="Thiago Juca Ramos R."/>
            <person name="Vieira Araujo A.C."/>
            <person name="Zahlouth R."/>
            <person name="Ribeiro Carneiro A."/>
            <person name="Souza Lopes T."/>
            <person name="Azevedo Barauna R."/>
            <person name="Azevedo V."/>
            <person name="Cruz Schneider M.P."/>
            <person name="Pellizari V.H."/>
            <person name="Silva A."/>
        </authorList>
    </citation>
    <scope>NUCLEOTIDE SEQUENCE [LARGE SCALE GENOMIC DNA]</scope>
    <source>
        <strain evidence="1 2">Tuc01</strain>
    </source>
</reference>
<proteinExistence type="predicted"/>
<dbReference type="Proteomes" id="UP000011718">
    <property type="component" value="Chromosome"/>
</dbReference>
<name>M1QLC0_METMZ</name>
<evidence type="ECO:0000313" key="2">
    <source>
        <dbReference type="Proteomes" id="UP000011718"/>
    </source>
</evidence>
<dbReference type="KEGG" id="mmaz:MmTuc01_2484"/>
<organism evidence="1 2">
    <name type="scientific">Methanosarcina mazei Tuc01</name>
    <dbReference type="NCBI Taxonomy" id="1236903"/>
    <lineage>
        <taxon>Archaea</taxon>
        <taxon>Methanobacteriati</taxon>
        <taxon>Methanobacteriota</taxon>
        <taxon>Stenosarchaea group</taxon>
        <taxon>Methanomicrobia</taxon>
        <taxon>Methanosarcinales</taxon>
        <taxon>Methanosarcinaceae</taxon>
        <taxon>Methanosarcina</taxon>
    </lineage>
</organism>
<gene>
    <name evidence="1" type="ORF">MmTuc01_2484</name>
</gene>
<evidence type="ECO:0000313" key="1">
    <source>
        <dbReference type="EMBL" id="AGF97794.1"/>
    </source>
</evidence>
<protein>
    <submittedName>
        <fullName evidence="1">Uncharacterized protein</fullName>
    </submittedName>
</protein>
<accession>M1QLC0</accession>
<dbReference type="AlphaFoldDB" id="M1QLC0"/>
<dbReference type="EMBL" id="CP004144">
    <property type="protein sequence ID" value="AGF97794.1"/>
    <property type="molecule type" value="Genomic_DNA"/>
</dbReference>
<dbReference type="BioCyc" id="MMAZ1236903:G139K-2377-MONOMER"/>
<dbReference type="HOGENOM" id="CLU_3302748_0_0_2"/>
<sequence>MTCCKECCIFLHNIEKEMVKGLAKTELFRLLPGSRPVLL</sequence>